<gene>
    <name evidence="2" type="ORF">AWT59_0640</name>
</gene>
<name>A0A139BW51_9PROT</name>
<evidence type="ECO:0000313" key="3">
    <source>
        <dbReference type="Proteomes" id="UP000070578"/>
    </source>
</evidence>
<feature type="domain" description="Serine aminopeptidase S33" evidence="1">
    <location>
        <begin position="11"/>
        <end position="248"/>
    </location>
</feature>
<dbReference type="InterPro" id="IPR029058">
    <property type="entry name" value="AB_hydrolase_fold"/>
</dbReference>
<dbReference type="Proteomes" id="UP000070578">
    <property type="component" value="Unassembled WGS sequence"/>
</dbReference>
<comment type="caution">
    <text evidence="2">The sequence shown here is derived from an EMBL/GenBank/DDBJ whole genome shotgun (WGS) entry which is preliminary data.</text>
</comment>
<evidence type="ECO:0000313" key="2">
    <source>
        <dbReference type="EMBL" id="KXS33207.1"/>
    </source>
</evidence>
<reference evidence="2 3" key="1">
    <citation type="submission" date="2016-02" db="EMBL/GenBank/DDBJ databases">
        <authorList>
            <person name="Wen L."/>
            <person name="He K."/>
            <person name="Yang H."/>
        </authorList>
    </citation>
    <scope>NUCLEOTIDE SEQUENCE [LARGE SCALE GENOMIC DNA]</scope>
    <source>
        <strain evidence="2">ShG14-8</strain>
    </source>
</reference>
<reference evidence="2 3" key="2">
    <citation type="submission" date="2016-03" db="EMBL/GenBank/DDBJ databases">
        <title>New uncultured bacterium of the family Gallionellaceae from acid mine drainage: description and reconstruction of genome based on metagenomic analysis of microbial community.</title>
        <authorList>
            <person name="Kadnikov V."/>
            <person name="Ivasenko D."/>
            <person name="Beletsky A."/>
            <person name="Mardanov A."/>
            <person name="Danilova E."/>
            <person name="Pimenov N."/>
            <person name="Karnachuk O."/>
            <person name="Ravin N."/>
        </authorList>
    </citation>
    <scope>NUCLEOTIDE SEQUENCE [LARGE SCALE GENOMIC DNA]</scope>
    <source>
        <strain evidence="2">ShG14-8</strain>
    </source>
</reference>
<evidence type="ECO:0000259" key="1">
    <source>
        <dbReference type="Pfam" id="PF12146"/>
    </source>
</evidence>
<dbReference type="InterPro" id="IPR012354">
    <property type="entry name" value="Esterase_lipase"/>
</dbReference>
<dbReference type="AlphaFoldDB" id="A0A139BW51"/>
<dbReference type="Pfam" id="PF12146">
    <property type="entry name" value="Hydrolase_4"/>
    <property type="match status" value="1"/>
</dbReference>
<organism evidence="2 3">
    <name type="scientific">Candidatus Gallionella acididurans</name>
    <dbReference type="NCBI Taxonomy" id="1796491"/>
    <lineage>
        <taxon>Bacteria</taxon>
        <taxon>Pseudomonadati</taxon>
        <taxon>Pseudomonadota</taxon>
        <taxon>Betaproteobacteria</taxon>
        <taxon>Nitrosomonadales</taxon>
        <taxon>Gallionellaceae</taxon>
        <taxon>Gallionella</taxon>
    </lineage>
</organism>
<dbReference type="PIRSF" id="PIRSF017388">
    <property type="entry name" value="Esterase_lipase"/>
    <property type="match status" value="1"/>
</dbReference>
<keyword evidence="2" id="KW-0378">Hydrolase</keyword>
<dbReference type="InterPro" id="IPR022742">
    <property type="entry name" value="Hydrolase_4"/>
</dbReference>
<proteinExistence type="predicted"/>
<dbReference type="GO" id="GO:0052689">
    <property type="term" value="F:carboxylic ester hydrolase activity"/>
    <property type="evidence" value="ECO:0007669"/>
    <property type="project" value="InterPro"/>
</dbReference>
<dbReference type="Gene3D" id="3.40.50.1820">
    <property type="entry name" value="alpha/beta hydrolase"/>
    <property type="match status" value="1"/>
</dbReference>
<dbReference type="InterPro" id="IPR051044">
    <property type="entry name" value="MAG_DAG_Lipase"/>
</dbReference>
<dbReference type="PANTHER" id="PTHR11614">
    <property type="entry name" value="PHOSPHOLIPASE-RELATED"/>
    <property type="match status" value="1"/>
</dbReference>
<sequence length="292" mass="32634">MDPVTLVGGEHAVLLIHGLQSSPAEMLPLAKRLHQSGYTVHVPHIRGYGYQHGDDAHSITHWKDWHAKVVAEFHTLKQQYKTVAVGGLCIGAVLSLSVAAELGDEVAALSLLATTLYYDGWSIPWYRFLLPIGYYTPFRYIYSYREREPFGLKNEQLRKWVAREMSHKDSSMAGAAKLSLPAVHEAELLIKSVKKSLQHVTAPALIIHAVDDDVSSPRSARFVAEHIGSKTVESILLHNSYHMLTIDNEREQVSDATIRFFDATRIAIAPTLPTMESKLLSVTMRPISLYPL</sequence>
<accession>A0A139BW51</accession>
<dbReference type="EMBL" id="LSLI01000009">
    <property type="protein sequence ID" value="KXS33207.1"/>
    <property type="molecule type" value="Genomic_DNA"/>
</dbReference>
<protein>
    <submittedName>
        <fullName evidence="2">Alpha/beta hydrolase fold protein</fullName>
    </submittedName>
</protein>
<dbReference type="SUPFAM" id="SSF53474">
    <property type="entry name" value="alpha/beta-Hydrolases"/>
    <property type="match status" value="1"/>
</dbReference>